<proteinExistence type="inferred from homology"/>
<dbReference type="EMBL" id="VYGV01000016">
    <property type="protein sequence ID" value="NWF47167.1"/>
    <property type="molecule type" value="Genomic_DNA"/>
</dbReference>
<dbReference type="RefSeq" id="WP_177137055.1">
    <property type="nucleotide sequence ID" value="NZ_VYGV01000016.1"/>
</dbReference>
<organism evidence="3 4">
    <name type="scientific">Hydrogenophaga aromaticivorans</name>
    <dbReference type="NCBI Taxonomy" id="2610898"/>
    <lineage>
        <taxon>Bacteria</taxon>
        <taxon>Pseudomonadati</taxon>
        <taxon>Pseudomonadota</taxon>
        <taxon>Betaproteobacteria</taxon>
        <taxon>Burkholderiales</taxon>
        <taxon>Comamonadaceae</taxon>
        <taxon>Hydrogenophaga</taxon>
    </lineage>
</organism>
<sequence length="472" mass="50271">MNAKDESALWRLSASDLQHCYRAGTLDPVTVTQAVLDRMDAVNSRLNAVIARRDSRVLDEARASAKRFANGQALSALDGIPVTVKDSLLTVDQPTSWGTKALREHQPGHDEFSVGRARSGGALIVGKTNVPEFALEGYTDNPLFGTTGNPWSLSLTPGGSSGGAVAALAAGIAPLAIGQDGGGSIRRPASHAGVVGLKPSLSAWPRQHVLPSLLLDFEVIGPLARTVADARLLFDALRGPDPVDRSSLTAAQAAQAYPRSKAPKRLIYVERFGSAPLDPQIARSAQQAAHVFADLGHHVEARALPLDLDFFVEAWPQIGQIGLARMFEAHPDWAEQASVKYRDMADAGRRLPASRLWQIIDHVTQLRRSCAALFEGVDGILMPSAAALPWPAKEAFPPRIDGQDVGPRGHAIYTGWVNAAGLPGLAMPAEPSSEGLPIGVQLIGAYGSDDTLLDLGETYEAAAPWAHRWPDL</sequence>
<dbReference type="PANTHER" id="PTHR11895:SF7">
    <property type="entry name" value="GLUTAMYL-TRNA(GLN) AMIDOTRANSFERASE SUBUNIT A, MITOCHONDRIAL"/>
    <property type="match status" value="1"/>
</dbReference>
<dbReference type="InterPro" id="IPR000120">
    <property type="entry name" value="Amidase"/>
</dbReference>
<evidence type="ECO:0000313" key="3">
    <source>
        <dbReference type="EMBL" id="NWF47167.1"/>
    </source>
</evidence>
<dbReference type="Proteomes" id="UP000545507">
    <property type="component" value="Unassembled WGS sequence"/>
</dbReference>
<evidence type="ECO:0000256" key="1">
    <source>
        <dbReference type="ARBA" id="ARBA00009199"/>
    </source>
</evidence>
<dbReference type="InterPro" id="IPR036928">
    <property type="entry name" value="AS_sf"/>
</dbReference>
<dbReference type="PANTHER" id="PTHR11895">
    <property type="entry name" value="TRANSAMIDASE"/>
    <property type="match status" value="1"/>
</dbReference>
<dbReference type="InterPro" id="IPR023631">
    <property type="entry name" value="Amidase_dom"/>
</dbReference>
<evidence type="ECO:0000259" key="2">
    <source>
        <dbReference type="Pfam" id="PF01425"/>
    </source>
</evidence>
<dbReference type="AlphaFoldDB" id="A0A7Y8GYF7"/>
<protein>
    <submittedName>
        <fullName evidence="3">Amidase</fullName>
    </submittedName>
</protein>
<keyword evidence="4" id="KW-1185">Reference proteome</keyword>
<dbReference type="Gene3D" id="3.90.1300.10">
    <property type="entry name" value="Amidase signature (AS) domain"/>
    <property type="match status" value="1"/>
</dbReference>
<dbReference type="SUPFAM" id="SSF75304">
    <property type="entry name" value="Amidase signature (AS) enzymes"/>
    <property type="match status" value="1"/>
</dbReference>
<name>A0A7Y8GYF7_9BURK</name>
<reference evidence="3 4" key="1">
    <citation type="submission" date="2019-09" db="EMBL/GenBank/DDBJ databases">
        <title>Hydrogenophaga aromatica sp. nov., isolated from a para-xylene-degrading enrichment culture.</title>
        <authorList>
            <person name="Tancsics A."/>
            <person name="Banerjee S."/>
        </authorList>
    </citation>
    <scope>NUCLEOTIDE SEQUENCE [LARGE SCALE GENOMIC DNA]</scope>
    <source>
        <strain evidence="3 4">D2P1</strain>
    </source>
</reference>
<comment type="similarity">
    <text evidence="1">Belongs to the amidase family.</text>
</comment>
<accession>A0A7Y8GYF7</accession>
<dbReference type="Pfam" id="PF01425">
    <property type="entry name" value="Amidase"/>
    <property type="match status" value="1"/>
</dbReference>
<comment type="caution">
    <text evidence="3">The sequence shown here is derived from an EMBL/GenBank/DDBJ whole genome shotgun (WGS) entry which is preliminary data.</text>
</comment>
<gene>
    <name evidence="3" type="ORF">F3K02_18200</name>
</gene>
<feature type="domain" description="Amidase" evidence="2">
    <location>
        <begin position="31"/>
        <end position="453"/>
    </location>
</feature>
<evidence type="ECO:0000313" key="4">
    <source>
        <dbReference type="Proteomes" id="UP000545507"/>
    </source>
</evidence>
<dbReference type="GO" id="GO:0003824">
    <property type="term" value="F:catalytic activity"/>
    <property type="evidence" value="ECO:0007669"/>
    <property type="project" value="InterPro"/>
</dbReference>